<dbReference type="AlphaFoldDB" id="C4K0A5"/>
<dbReference type="KEGG" id="ure:UREG_07919"/>
<protein>
    <submittedName>
        <fullName evidence="2">Uncharacterized protein</fullName>
    </submittedName>
</protein>
<dbReference type="EMBL" id="CH476620">
    <property type="protein sequence ID" value="EEP83054.1"/>
    <property type="molecule type" value="Genomic_DNA"/>
</dbReference>
<accession>C4K0A5</accession>
<organism evidence="2 3">
    <name type="scientific">Uncinocarpus reesii (strain UAMH 1704)</name>
    <dbReference type="NCBI Taxonomy" id="336963"/>
    <lineage>
        <taxon>Eukaryota</taxon>
        <taxon>Fungi</taxon>
        <taxon>Dikarya</taxon>
        <taxon>Ascomycota</taxon>
        <taxon>Pezizomycotina</taxon>
        <taxon>Eurotiomycetes</taxon>
        <taxon>Eurotiomycetidae</taxon>
        <taxon>Onygenales</taxon>
        <taxon>Onygenaceae</taxon>
        <taxon>Uncinocarpus</taxon>
    </lineage>
</organism>
<feature type="region of interest" description="Disordered" evidence="1">
    <location>
        <begin position="97"/>
        <end position="124"/>
    </location>
</feature>
<dbReference type="InParanoid" id="C4K0A5"/>
<evidence type="ECO:0000313" key="2">
    <source>
        <dbReference type="EMBL" id="EEP83054.1"/>
    </source>
</evidence>
<dbReference type="HOGENOM" id="CLU_1379050_0_0_1"/>
<keyword evidence="3" id="KW-1185">Reference proteome</keyword>
<reference evidence="3" key="1">
    <citation type="journal article" date="2009" name="Genome Res.">
        <title>Comparative genomic analyses of the human fungal pathogens Coccidioides and their relatives.</title>
        <authorList>
            <person name="Sharpton T.J."/>
            <person name="Stajich J.E."/>
            <person name="Rounsley S.D."/>
            <person name="Gardner M.J."/>
            <person name="Wortman J.R."/>
            <person name="Jordar V.S."/>
            <person name="Maiti R."/>
            <person name="Kodira C.D."/>
            <person name="Neafsey D.E."/>
            <person name="Zeng Q."/>
            <person name="Hung C.-Y."/>
            <person name="McMahan C."/>
            <person name="Muszewska A."/>
            <person name="Grynberg M."/>
            <person name="Mandel M.A."/>
            <person name="Kellner E.M."/>
            <person name="Barker B.M."/>
            <person name="Galgiani J.N."/>
            <person name="Orbach M.J."/>
            <person name="Kirkland T.N."/>
            <person name="Cole G.T."/>
            <person name="Henn M.R."/>
            <person name="Birren B.W."/>
            <person name="Taylor J.W."/>
        </authorList>
    </citation>
    <scope>NUCLEOTIDE SEQUENCE [LARGE SCALE GENOMIC DNA]</scope>
    <source>
        <strain evidence="3">UAMH 1704</strain>
    </source>
</reference>
<dbReference type="GeneID" id="8442272"/>
<proteinExistence type="predicted"/>
<sequence length="198" mass="21797">MAPTGNNKPYFVWEEELIESLKMSESSWEDTLARFNNSVAPDRQRTLGGLKAKFTQIQQTRNAATESDVVEVSHSMGFIILVLTCIYIEADINSDTTLESTREGTPEEPPLDASGTETDDSPVNASCEWTTDGLDAALSEPTDSDALDQNIRLPSTEVIFKYDVFRPSGEFNEDFYLQVVEDAAGGVQAMRLSNASVI</sequence>
<gene>
    <name evidence="2" type="ORF">UREG_07919</name>
</gene>
<evidence type="ECO:0000256" key="1">
    <source>
        <dbReference type="SAM" id="MobiDB-lite"/>
    </source>
</evidence>
<dbReference type="VEuPathDB" id="FungiDB:UREG_07919"/>
<dbReference type="Proteomes" id="UP000002058">
    <property type="component" value="Unassembled WGS sequence"/>
</dbReference>
<dbReference type="RefSeq" id="XP_002582232.1">
    <property type="nucleotide sequence ID" value="XM_002582186.1"/>
</dbReference>
<name>C4K0A5_UNCRE</name>
<evidence type="ECO:0000313" key="3">
    <source>
        <dbReference type="Proteomes" id="UP000002058"/>
    </source>
</evidence>